<dbReference type="GO" id="GO:0007156">
    <property type="term" value="P:homophilic cell adhesion via plasma membrane adhesion molecules"/>
    <property type="evidence" value="ECO:0007669"/>
    <property type="project" value="TreeGrafter"/>
</dbReference>
<dbReference type="InterPro" id="IPR036179">
    <property type="entry name" value="Ig-like_dom_sf"/>
</dbReference>
<dbReference type="InterPro" id="IPR013783">
    <property type="entry name" value="Ig-like_fold"/>
</dbReference>
<keyword evidence="2" id="KW-1015">Disulfide bond</keyword>
<dbReference type="Gene3D" id="2.60.40.10">
    <property type="entry name" value="Immunoglobulins"/>
    <property type="match status" value="1"/>
</dbReference>
<evidence type="ECO:0000313" key="4">
    <source>
        <dbReference type="EMBL" id="PIO37755.1"/>
    </source>
</evidence>
<dbReference type="PANTHER" id="PTHR45080:SF8">
    <property type="entry name" value="IG-LIKE DOMAIN-CONTAINING PROTEIN"/>
    <property type="match status" value="1"/>
</dbReference>
<keyword evidence="5" id="KW-1185">Reference proteome</keyword>
<protein>
    <recommendedName>
        <fullName evidence="3">Ig-like domain-containing protein</fullName>
    </recommendedName>
</protein>
<dbReference type="FunFam" id="2.60.40.10:FF:000484">
    <property type="entry name" value="Tyrosine-protein kinase receptor TYRO3"/>
    <property type="match status" value="1"/>
</dbReference>
<dbReference type="InterPro" id="IPR003598">
    <property type="entry name" value="Ig_sub2"/>
</dbReference>
<organism evidence="4 5">
    <name type="scientific">Aquarana catesbeiana</name>
    <name type="common">American bullfrog</name>
    <name type="synonym">Rana catesbeiana</name>
    <dbReference type="NCBI Taxonomy" id="8400"/>
    <lineage>
        <taxon>Eukaryota</taxon>
        <taxon>Metazoa</taxon>
        <taxon>Chordata</taxon>
        <taxon>Craniata</taxon>
        <taxon>Vertebrata</taxon>
        <taxon>Euteleostomi</taxon>
        <taxon>Amphibia</taxon>
        <taxon>Batrachia</taxon>
        <taxon>Anura</taxon>
        <taxon>Neobatrachia</taxon>
        <taxon>Ranoidea</taxon>
        <taxon>Ranidae</taxon>
        <taxon>Aquarana</taxon>
    </lineage>
</organism>
<dbReference type="SMART" id="SM00408">
    <property type="entry name" value="IGc2"/>
    <property type="match status" value="1"/>
</dbReference>
<proteinExistence type="predicted"/>
<sequence length="117" mass="13345">MLVKSADLSCFFILLFCLGKTIGFRFTGHGYNLTVPQGREAKLNCSLLGMEEPEIQWFKDGVPVQSADQLYIPKNEDHWTSFLSLKNVEHPDAGRYWCEAEHKGMKAVSDSFWITVE</sequence>
<dbReference type="InterPro" id="IPR003599">
    <property type="entry name" value="Ig_sub"/>
</dbReference>
<dbReference type="OrthoDB" id="4062651at2759"/>
<dbReference type="PANTHER" id="PTHR45080">
    <property type="entry name" value="CONTACTIN 5"/>
    <property type="match status" value="1"/>
</dbReference>
<dbReference type="InterPro" id="IPR007110">
    <property type="entry name" value="Ig-like_dom"/>
</dbReference>
<keyword evidence="1" id="KW-0732">Signal</keyword>
<dbReference type="Proteomes" id="UP000228934">
    <property type="component" value="Unassembled WGS sequence"/>
</dbReference>
<gene>
    <name evidence="4" type="ORF">AB205_0089110</name>
</gene>
<name>A0A2G9SCG0_AQUCT</name>
<accession>A0A2G9SCG0</accession>
<dbReference type="InterPro" id="IPR013098">
    <property type="entry name" value="Ig_I-set"/>
</dbReference>
<dbReference type="InterPro" id="IPR050958">
    <property type="entry name" value="Cell_Adh-Cytoskel_Orgn"/>
</dbReference>
<dbReference type="EMBL" id="KV924224">
    <property type="protein sequence ID" value="PIO37755.1"/>
    <property type="molecule type" value="Genomic_DNA"/>
</dbReference>
<feature type="domain" description="Ig-like" evidence="3">
    <location>
        <begin position="35"/>
        <end position="109"/>
    </location>
</feature>
<evidence type="ECO:0000259" key="3">
    <source>
        <dbReference type="PROSITE" id="PS50835"/>
    </source>
</evidence>
<dbReference type="AlphaFoldDB" id="A0A2G9SCG0"/>
<dbReference type="SMART" id="SM00409">
    <property type="entry name" value="IG"/>
    <property type="match status" value="1"/>
</dbReference>
<feature type="non-terminal residue" evidence="4">
    <location>
        <position position="117"/>
    </location>
</feature>
<reference evidence="5" key="1">
    <citation type="journal article" date="2017" name="Nat. Commun.">
        <title>The North American bullfrog draft genome provides insight into hormonal regulation of long noncoding RNA.</title>
        <authorList>
            <person name="Hammond S.A."/>
            <person name="Warren R.L."/>
            <person name="Vandervalk B.P."/>
            <person name="Kucuk E."/>
            <person name="Khan H."/>
            <person name="Gibb E.A."/>
            <person name="Pandoh P."/>
            <person name="Kirk H."/>
            <person name="Zhao Y."/>
            <person name="Jones M."/>
            <person name="Mungall A.J."/>
            <person name="Coope R."/>
            <person name="Pleasance S."/>
            <person name="Moore R.A."/>
            <person name="Holt R.A."/>
            <person name="Round J.M."/>
            <person name="Ohora S."/>
            <person name="Walle B.V."/>
            <person name="Veldhoen N."/>
            <person name="Helbing C.C."/>
            <person name="Birol I."/>
        </authorList>
    </citation>
    <scope>NUCLEOTIDE SEQUENCE [LARGE SCALE GENOMIC DNA]</scope>
</reference>
<dbReference type="GO" id="GO:0005886">
    <property type="term" value="C:plasma membrane"/>
    <property type="evidence" value="ECO:0007669"/>
    <property type="project" value="TreeGrafter"/>
</dbReference>
<evidence type="ECO:0000256" key="2">
    <source>
        <dbReference type="ARBA" id="ARBA00023157"/>
    </source>
</evidence>
<dbReference type="SUPFAM" id="SSF48726">
    <property type="entry name" value="Immunoglobulin"/>
    <property type="match status" value="1"/>
</dbReference>
<evidence type="ECO:0000313" key="5">
    <source>
        <dbReference type="Proteomes" id="UP000228934"/>
    </source>
</evidence>
<evidence type="ECO:0000256" key="1">
    <source>
        <dbReference type="ARBA" id="ARBA00022729"/>
    </source>
</evidence>
<dbReference type="Pfam" id="PF07679">
    <property type="entry name" value="I-set"/>
    <property type="match status" value="1"/>
</dbReference>
<dbReference type="PROSITE" id="PS50835">
    <property type="entry name" value="IG_LIKE"/>
    <property type="match status" value="1"/>
</dbReference>